<dbReference type="GO" id="GO:0016989">
    <property type="term" value="F:sigma factor antagonist activity"/>
    <property type="evidence" value="ECO:0007669"/>
    <property type="project" value="TreeGrafter"/>
</dbReference>
<dbReference type="Gene3D" id="3.55.50.30">
    <property type="match status" value="1"/>
</dbReference>
<dbReference type="PANTHER" id="PTHR30273:SF2">
    <property type="entry name" value="PROTEIN FECR"/>
    <property type="match status" value="1"/>
</dbReference>
<dbReference type="Pfam" id="PF16220">
    <property type="entry name" value="DUF4880"/>
    <property type="match status" value="1"/>
</dbReference>
<sequence length="323" mass="35000">MSHARPREDTLLFERASAWVARLEAPDCTPGEREQFEDWLAEDPAHVSAWIQAETLFQQGEGLATDPWLRTAAARVARPPVRRRWLPALAVAAGVCLAIGIGWMVAVDGNPTPLRYANDSHQPRQQTLADGSVATLDAGTTLHVRFGWRHRNLALERGRLQLQVAPSSKALQLRAGDSIIRDIGTTFQVERLHDGLVEVALLEGAVEVSNGGAQHTLSPGQQLQVLPSGRIQPGPALSSNAAAEGWLQGQLVFDATPLSIVVERMNRYGRTPMVIADPEIASLAVSGTFRAGDAQELLSALELGWSVAGQTRPDGALELRRTY</sequence>
<dbReference type="OrthoDB" id="9771237at2"/>
<dbReference type="InterPro" id="IPR012373">
    <property type="entry name" value="Ferrdict_sens_TM"/>
</dbReference>
<dbReference type="Gene3D" id="2.60.120.1440">
    <property type="match status" value="1"/>
</dbReference>
<feature type="domain" description="FecR protein" evidence="2">
    <location>
        <begin position="121"/>
        <end position="207"/>
    </location>
</feature>
<keyword evidence="1" id="KW-0472">Membrane</keyword>
<evidence type="ECO:0000256" key="1">
    <source>
        <dbReference type="SAM" id="Phobius"/>
    </source>
</evidence>
<dbReference type="Pfam" id="PF04773">
    <property type="entry name" value="FecR"/>
    <property type="match status" value="1"/>
</dbReference>
<dbReference type="InterPro" id="IPR032623">
    <property type="entry name" value="FecR_N"/>
</dbReference>
<proteinExistence type="predicted"/>
<dbReference type="RefSeq" id="WP_065197992.1">
    <property type="nucleotide sequence ID" value="NZ_LYVJ01000002.1"/>
</dbReference>
<dbReference type="PIRSF" id="PIRSF018266">
    <property type="entry name" value="FecR"/>
    <property type="match status" value="1"/>
</dbReference>
<dbReference type="EMBL" id="LYVJ01000002">
    <property type="protein sequence ID" value="OBU69730.1"/>
    <property type="molecule type" value="Genomic_DNA"/>
</dbReference>
<accession>A0A1A6Y457</accession>
<evidence type="ECO:0000259" key="2">
    <source>
        <dbReference type="Pfam" id="PF04773"/>
    </source>
</evidence>
<evidence type="ECO:0000259" key="3">
    <source>
        <dbReference type="Pfam" id="PF16220"/>
    </source>
</evidence>
<dbReference type="PANTHER" id="PTHR30273">
    <property type="entry name" value="PERIPLASMIC SIGNAL SENSOR AND SIGMA FACTOR ACTIVATOR FECR-RELATED"/>
    <property type="match status" value="1"/>
</dbReference>
<comment type="caution">
    <text evidence="4">The sequence shown here is derived from an EMBL/GenBank/DDBJ whole genome shotgun (WGS) entry which is preliminary data.</text>
</comment>
<feature type="transmembrane region" description="Helical" evidence="1">
    <location>
        <begin position="85"/>
        <end position="106"/>
    </location>
</feature>
<evidence type="ECO:0000313" key="5">
    <source>
        <dbReference type="Proteomes" id="UP000092256"/>
    </source>
</evidence>
<evidence type="ECO:0000313" key="4">
    <source>
        <dbReference type="EMBL" id="OBU69730.1"/>
    </source>
</evidence>
<protein>
    <recommendedName>
        <fullName evidence="6">DUF4880 domain-containing protein</fullName>
    </recommendedName>
</protein>
<reference evidence="4 5" key="1">
    <citation type="submission" date="2016-05" db="EMBL/GenBank/DDBJ databases">
        <title>Draft Genome Sequences of Stenotrophomonas maltophilia Strains Sm32COP, Sm41DVV, Sm46PAILV, SmF3, SmF22, SmSOFb1 and SmCVFa1, Isolated from Different Manures, in France.</title>
        <authorList>
            <person name="Nazaret S."/>
            <person name="Bodilis J."/>
        </authorList>
    </citation>
    <scope>NUCLEOTIDE SEQUENCE [LARGE SCALE GENOMIC DNA]</scope>
    <source>
        <strain evidence="4 5">Sm46PAILV</strain>
    </source>
</reference>
<keyword evidence="1" id="KW-0812">Transmembrane</keyword>
<organism evidence="4 5">
    <name type="scientific">Stenotrophomonas maltophilia</name>
    <name type="common">Pseudomonas maltophilia</name>
    <name type="synonym">Xanthomonas maltophilia</name>
    <dbReference type="NCBI Taxonomy" id="40324"/>
    <lineage>
        <taxon>Bacteria</taxon>
        <taxon>Pseudomonadati</taxon>
        <taxon>Pseudomonadota</taxon>
        <taxon>Gammaproteobacteria</taxon>
        <taxon>Lysobacterales</taxon>
        <taxon>Lysobacteraceae</taxon>
        <taxon>Stenotrophomonas</taxon>
        <taxon>Stenotrophomonas maltophilia group</taxon>
    </lineage>
</organism>
<evidence type="ECO:0008006" key="6">
    <source>
        <dbReference type="Google" id="ProtNLM"/>
    </source>
</evidence>
<feature type="domain" description="FecR N-terminal" evidence="3">
    <location>
        <begin position="14"/>
        <end position="56"/>
    </location>
</feature>
<dbReference type="Proteomes" id="UP000092256">
    <property type="component" value="Unassembled WGS sequence"/>
</dbReference>
<dbReference type="InterPro" id="IPR006860">
    <property type="entry name" value="FecR"/>
</dbReference>
<dbReference type="AlphaFoldDB" id="A0A1A6Y457"/>
<keyword evidence="1" id="KW-1133">Transmembrane helix</keyword>
<name>A0A1A6Y457_STEMA</name>
<gene>
    <name evidence="4" type="ORF">A9K58_03415</name>
</gene>